<comment type="caution">
    <text evidence="1">The sequence shown here is derived from an EMBL/GenBank/DDBJ whole genome shotgun (WGS) entry which is preliminary data.</text>
</comment>
<organism evidence="1 2">
    <name type="scientific">Streptomyces ureilyticus</name>
    <dbReference type="NCBI Taxonomy" id="1775131"/>
    <lineage>
        <taxon>Bacteria</taxon>
        <taxon>Bacillati</taxon>
        <taxon>Actinomycetota</taxon>
        <taxon>Actinomycetes</taxon>
        <taxon>Kitasatosporales</taxon>
        <taxon>Streptomycetaceae</taxon>
        <taxon>Streptomyces</taxon>
    </lineage>
</organism>
<keyword evidence="2" id="KW-1185">Reference proteome</keyword>
<reference evidence="1 2" key="1">
    <citation type="submission" date="2020-02" db="EMBL/GenBank/DDBJ databases">
        <title>Whole-genome analyses of novel actinobacteria.</title>
        <authorList>
            <person name="Sahin N."/>
            <person name="Tokatli A."/>
        </authorList>
    </citation>
    <scope>NUCLEOTIDE SEQUENCE [LARGE SCALE GENOMIC DNA]</scope>
    <source>
        <strain evidence="1 2">YC419</strain>
    </source>
</reference>
<dbReference type="Proteomes" id="UP001518140">
    <property type="component" value="Unassembled WGS sequence"/>
</dbReference>
<proteinExistence type="predicted"/>
<evidence type="ECO:0000313" key="1">
    <source>
        <dbReference type="EMBL" id="NGO45103.1"/>
    </source>
</evidence>
<evidence type="ECO:0000313" key="2">
    <source>
        <dbReference type="Proteomes" id="UP001518140"/>
    </source>
</evidence>
<dbReference type="EMBL" id="JAAKZX010000081">
    <property type="protein sequence ID" value="NGO45103.1"/>
    <property type="molecule type" value="Genomic_DNA"/>
</dbReference>
<dbReference type="RefSeq" id="WP_165341674.1">
    <property type="nucleotide sequence ID" value="NZ_JAAKZX010000081.1"/>
</dbReference>
<gene>
    <name evidence="1" type="ORF">G6048_24080</name>
</gene>
<accession>A0ABX0DT81</accession>
<sequence>MKMSRIECACCGRKIVAGSPGKGRLWRHDPTERPSEFGDVLVSCTGSLDIVDLPRPGEQLEIDLDLDPAEPEEAANVETMALF</sequence>
<name>A0ABX0DT81_9ACTN</name>
<protein>
    <submittedName>
        <fullName evidence="1">Uncharacterized protein</fullName>
    </submittedName>
</protein>